<evidence type="ECO:0000313" key="1">
    <source>
        <dbReference type="EMBL" id="JAP06717.1"/>
    </source>
</evidence>
<proteinExistence type="predicted"/>
<reference evidence="1" key="1">
    <citation type="submission" date="2015-12" db="EMBL/GenBank/DDBJ databases">
        <title>Gene expression during late stages of embryo sac development: a critical building block for successful pollen-pistil interactions.</title>
        <authorList>
            <person name="Liu Y."/>
            <person name="Joly V."/>
            <person name="Sabar M."/>
            <person name="Matton D.P."/>
        </authorList>
    </citation>
    <scope>NUCLEOTIDE SEQUENCE</scope>
</reference>
<name>A0A0V0GFS9_SOLCH</name>
<protein>
    <submittedName>
        <fullName evidence="1">Putative ovule protein</fullName>
    </submittedName>
</protein>
<accession>A0A0V0GFS9</accession>
<dbReference type="AlphaFoldDB" id="A0A0V0GFS9"/>
<dbReference type="EMBL" id="GEDG01040453">
    <property type="protein sequence ID" value="JAP06717.1"/>
    <property type="molecule type" value="Transcribed_RNA"/>
</dbReference>
<feature type="non-terminal residue" evidence="1">
    <location>
        <position position="1"/>
    </location>
</feature>
<sequence>VLLFYREELPCYQKWSWVKQTLSLEEHMFSQVELGCLLDALIENKSVGSCQYDKKGYLEIEMMFGHAFHLEKW</sequence>
<organism evidence="1">
    <name type="scientific">Solanum chacoense</name>
    <name type="common">Chaco potato</name>
    <dbReference type="NCBI Taxonomy" id="4108"/>
    <lineage>
        <taxon>Eukaryota</taxon>
        <taxon>Viridiplantae</taxon>
        <taxon>Streptophyta</taxon>
        <taxon>Embryophyta</taxon>
        <taxon>Tracheophyta</taxon>
        <taxon>Spermatophyta</taxon>
        <taxon>Magnoliopsida</taxon>
        <taxon>eudicotyledons</taxon>
        <taxon>Gunneridae</taxon>
        <taxon>Pentapetalae</taxon>
        <taxon>asterids</taxon>
        <taxon>lamiids</taxon>
        <taxon>Solanales</taxon>
        <taxon>Solanaceae</taxon>
        <taxon>Solanoideae</taxon>
        <taxon>Solaneae</taxon>
        <taxon>Solanum</taxon>
    </lineage>
</organism>